<sequence length="138" mass="16452">MEIYNRRFELSEPVLPDYPIFKGLELNAIWECLITLEITHHVKENIDFTAVRTQIFDRLKQMATILGNEGTFFYLENGYDSYNCIQEKNKDYLKTKELYQYIGECSLPTGYREGMEVFNKATREIQNKLAYQRIKKEK</sequence>
<keyword evidence="2" id="KW-1185">Reference proteome</keyword>
<dbReference type="Proteomes" id="UP000830454">
    <property type="component" value="Chromosome"/>
</dbReference>
<evidence type="ECO:0000313" key="1">
    <source>
        <dbReference type="EMBL" id="UOX33731.1"/>
    </source>
</evidence>
<dbReference type="EMBL" id="CP090145">
    <property type="protein sequence ID" value="UOX33731.1"/>
    <property type="molecule type" value="Genomic_DNA"/>
</dbReference>
<reference evidence="1" key="2">
    <citation type="submission" date="2022-04" db="EMBL/GenBank/DDBJ databases">
        <title>Complete Genome Sequence of Flavobacterium sediminilitoris YSM-43, Isolated from a Tidal Sediment.</title>
        <authorList>
            <person name="Lee P.A."/>
        </authorList>
    </citation>
    <scope>NUCLEOTIDE SEQUENCE</scope>
    <source>
        <strain evidence="1">YSM-43</strain>
    </source>
</reference>
<reference evidence="1" key="1">
    <citation type="submission" date="2021-12" db="EMBL/GenBank/DDBJ databases">
        <authorList>
            <person name="Cha I.-T."/>
            <person name="Lee K.-E."/>
            <person name="Park S.-J."/>
        </authorList>
    </citation>
    <scope>NUCLEOTIDE SEQUENCE</scope>
    <source>
        <strain evidence="1">YSM-43</strain>
    </source>
</reference>
<gene>
    <name evidence="1" type="ORF">LXD69_17065</name>
</gene>
<dbReference type="RefSeq" id="WP_246916262.1">
    <property type="nucleotide sequence ID" value="NZ_CP090145.1"/>
</dbReference>
<name>A0ABY4HLL1_9FLAO</name>
<evidence type="ECO:0000313" key="2">
    <source>
        <dbReference type="Proteomes" id="UP000830454"/>
    </source>
</evidence>
<proteinExistence type="predicted"/>
<accession>A0ABY4HLL1</accession>
<organism evidence="1 2">
    <name type="scientific">Flavobacterium sediminilitoris</name>
    <dbReference type="NCBI Taxonomy" id="2024526"/>
    <lineage>
        <taxon>Bacteria</taxon>
        <taxon>Pseudomonadati</taxon>
        <taxon>Bacteroidota</taxon>
        <taxon>Flavobacteriia</taxon>
        <taxon>Flavobacteriales</taxon>
        <taxon>Flavobacteriaceae</taxon>
        <taxon>Flavobacterium</taxon>
    </lineage>
</organism>
<protein>
    <submittedName>
        <fullName evidence="1">Uncharacterized protein</fullName>
    </submittedName>
</protein>